<dbReference type="GO" id="GO:0005085">
    <property type="term" value="F:guanyl-nucleotide exchange factor activity"/>
    <property type="evidence" value="ECO:0007669"/>
    <property type="project" value="TreeGrafter"/>
</dbReference>
<dbReference type="GO" id="GO:0003743">
    <property type="term" value="F:translation initiation factor activity"/>
    <property type="evidence" value="ECO:0007669"/>
    <property type="project" value="UniProtKB-KW"/>
</dbReference>
<gene>
    <name evidence="10" type="ORF">GJ744_006503</name>
</gene>
<dbReference type="EMBL" id="JAACFV010000003">
    <property type="protein sequence ID" value="KAF7513889.1"/>
    <property type="molecule type" value="Genomic_DNA"/>
</dbReference>
<dbReference type="PANTHER" id="PTHR45989:SF1">
    <property type="entry name" value="TRANSLATION INITIATION FACTOR EIF-2B SUBUNIT GAMMA"/>
    <property type="match status" value="1"/>
</dbReference>
<evidence type="ECO:0000256" key="9">
    <source>
        <dbReference type="SAM" id="MobiDB-lite"/>
    </source>
</evidence>
<keyword evidence="11" id="KW-1185">Reference proteome</keyword>
<evidence type="ECO:0000256" key="2">
    <source>
        <dbReference type="ARBA" id="ARBA00007878"/>
    </source>
</evidence>
<feature type="compositionally biased region" description="Polar residues" evidence="9">
    <location>
        <begin position="410"/>
        <end position="419"/>
    </location>
</feature>
<feature type="compositionally biased region" description="Pro residues" evidence="9">
    <location>
        <begin position="477"/>
        <end position="504"/>
    </location>
</feature>
<dbReference type="Proteomes" id="UP000606974">
    <property type="component" value="Unassembled WGS sequence"/>
</dbReference>
<comment type="similarity">
    <text evidence="2">Belongs to the eIF-2B gamma/epsilon subunits family.</text>
</comment>
<dbReference type="GO" id="GO:0002183">
    <property type="term" value="P:cytoplasmic translational initiation"/>
    <property type="evidence" value="ECO:0007669"/>
    <property type="project" value="TreeGrafter"/>
</dbReference>
<dbReference type="SUPFAM" id="SSF53448">
    <property type="entry name" value="Nucleotide-diphospho-sugar transferases"/>
    <property type="match status" value="1"/>
</dbReference>
<name>A0A8H7AUQ7_9EURO</name>
<evidence type="ECO:0000256" key="7">
    <source>
        <dbReference type="ARBA" id="ARBA00044229"/>
    </source>
</evidence>
<dbReference type="InterPro" id="IPR051960">
    <property type="entry name" value="eIF2B_gamma"/>
</dbReference>
<keyword evidence="3" id="KW-0963">Cytoplasm</keyword>
<evidence type="ECO:0000256" key="1">
    <source>
        <dbReference type="ARBA" id="ARBA00004514"/>
    </source>
</evidence>
<comment type="subunit">
    <text evidence="8">Component of the translation initiation factor 2B (eIF2B) complex which is a heterodecamer of two sets of five different subunits: alpha, beta, gamma, delta and epsilon. Subunits alpha, beta and delta comprise a regulatory subcomplex and subunits epsilon and gamma comprise a catalytic subcomplex. Within the complex, the hexameric regulatory complex resides at the center, with the two heterodimeric catalytic subcomplexes bound on opposite sides.</text>
</comment>
<dbReference type="GO" id="GO:0005829">
    <property type="term" value="C:cytosol"/>
    <property type="evidence" value="ECO:0007669"/>
    <property type="project" value="UniProtKB-SubCell"/>
</dbReference>
<dbReference type="Gene3D" id="3.90.550.10">
    <property type="entry name" value="Spore Coat Polysaccharide Biosynthesis Protein SpsA, Chain A"/>
    <property type="match status" value="1"/>
</dbReference>
<feature type="region of interest" description="Disordered" evidence="9">
    <location>
        <begin position="410"/>
        <end position="448"/>
    </location>
</feature>
<dbReference type="AlphaFoldDB" id="A0A8H7AUQ7"/>
<evidence type="ECO:0000256" key="4">
    <source>
        <dbReference type="ARBA" id="ARBA00022540"/>
    </source>
</evidence>
<protein>
    <recommendedName>
        <fullName evidence="6">Translation initiation factor eIF2B subunit gamma</fullName>
    </recommendedName>
    <alternativeName>
        <fullName evidence="7">eIF2B GDP-GTP exchange factor subunit gamma</fullName>
    </alternativeName>
</protein>
<dbReference type="OrthoDB" id="10250549at2759"/>
<organism evidence="10 11">
    <name type="scientific">Endocarpon pusillum</name>
    <dbReference type="NCBI Taxonomy" id="364733"/>
    <lineage>
        <taxon>Eukaryota</taxon>
        <taxon>Fungi</taxon>
        <taxon>Dikarya</taxon>
        <taxon>Ascomycota</taxon>
        <taxon>Pezizomycotina</taxon>
        <taxon>Eurotiomycetes</taxon>
        <taxon>Chaetothyriomycetidae</taxon>
        <taxon>Verrucariales</taxon>
        <taxon>Verrucariaceae</taxon>
        <taxon>Endocarpon</taxon>
    </lineage>
</organism>
<evidence type="ECO:0000256" key="6">
    <source>
        <dbReference type="ARBA" id="ARBA00044196"/>
    </source>
</evidence>
<evidence type="ECO:0000313" key="11">
    <source>
        <dbReference type="Proteomes" id="UP000606974"/>
    </source>
</evidence>
<evidence type="ECO:0000256" key="8">
    <source>
        <dbReference type="ARBA" id="ARBA00046432"/>
    </source>
</evidence>
<dbReference type="PANTHER" id="PTHR45989">
    <property type="entry name" value="TRANSLATION INITIATION FACTOR EIF-2B SUBUNIT GAMMA"/>
    <property type="match status" value="1"/>
</dbReference>
<reference evidence="10" key="1">
    <citation type="submission" date="2020-02" db="EMBL/GenBank/DDBJ databases">
        <authorList>
            <person name="Palmer J.M."/>
        </authorList>
    </citation>
    <scope>NUCLEOTIDE SEQUENCE</scope>
    <source>
        <strain evidence="10">EPUS1.4</strain>
        <tissue evidence="10">Thallus</tissue>
    </source>
</reference>
<proteinExistence type="inferred from homology"/>
<keyword evidence="4" id="KW-0396">Initiation factor</keyword>
<sequence>MPHALSTPQTGFQALILCGPGGSLNTFTTLPAEHPKALITLANRPMVWYVLDWCYRMGVTNITLITPPESETTISAALAQNPYLTSLPSPSPDILAPEGLDHETGTAELLRLPEVQACIVSDFMLLPCDLVCHVSGETFLETWMAHLAGFGGAIDGGELEVPGPKRVGLGGEKGSRRGGLSVWYSTVDREESVKDEECDFFATAALDQEHDAPLSKNDPDSRTLPGVLRKLVWAMPMSSLMDECEENKDRSWHIRSSLLAKYGSIKCLTKFRDAHIYLFPYWVKDFARLNDDFDSVSEDLVGTWAKADWRKPAYRARHGTKELFGRKSNALTTGLVADEVPIEEEIDLMSLSSTQVTRHAAASDPKSQSSTPTVTLASRVTGAINATAANDADADSDAEPDTDLEERTILSANGKPSNQLPNDSDNDNESPPPLPPMLHTSPPSPTSALIRRVDSTALLLSVSLLLAKLPALDKSPTPTPTLPAPARTPTPTPTKSPPPPPSPPKAASAEKTA</sequence>
<evidence type="ECO:0000256" key="5">
    <source>
        <dbReference type="ARBA" id="ARBA00022917"/>
    </source>
</evidence>
<dbReference type="GO" id="GO:0005851">
    <property type="term" value="C:eukaryotic translation initiation factor 2B complex"/>
    <property type="evidence" value="ECO:0007669"/>
    <property type="project" value="TreeGrafter"/>
</dbReference>
<comment type="subcellular location">
    <subcellularLocation>
        <location evidence="1">Cytoplasm</location>
        <location evidence="1">Cytosol</location>
    </subcellularLocation>
</comment>
<keyword evidence="5" id="KW-0648">Protein biosynthesis</keyword>
<evidence type="ECO:0000256" key="3">
    <source>
        <dbReference type="ARBA" id="ARBA00022490"/>
    </source>
</evidence>
<evidence type="ECO:0000313" key="10">
    <source>
        <dbReference type="EMBL" id="KAF7513889.1"/>
    </source>
</evidence>
<comment type="caution">
    <text evidence="10">The sequence shown here is derived from an EMBL/GenBank/DDBJ whole genome shotgun (WGS) entry which is preliminary data.</text>
</comment>
<feature type="region of interest" description="Disordered" evidence="9">
    <location>
        <begin position="470"/>
        <end position="513"/>
    </location>
</feature>
<dbReference type="InterPro" id="IPR029044">
    <property type="entry name" value="Nucleotide-diphossugar_trans"/>
</dbReference>
<accession>A0A8H7AUQ7</accession>